<keyword evidence="1" id="KW-0378">Hydrolase</keyword>
<protein>
    <recommendedName>
        <fullName evidence="6">MBL fold hydrolase</fullName>
    </recommendedName>
</protein>
<dbReference type="GO" id="GO:0016787">
    <property type="term" value="F:hydrolase activity"/>
    <property type="evidence" value="ECO:0007669"/>
    <property type="project" value="UniProtKB-KW"/>
</dbReference>
<dbReference type="EMBL" id="MHLT01000005">
    <property type="protein sequence ID" value="OGZ17228.1"/>
    <property type="molecule type" value="Genomic_DNA"/>
</dbReference>
<dbReference type="Gene3D" id="3.40.50.10890">
    <property type="match status" value="1"/>
</dbReference>
<dbReference type="InterPro" id="IPR022712">
    <property type="entry name" value="Beta_Casp"/>
</dbReference>
<reference evidence="4 5" key="1">
    <citation type="journal article" date="2016" name="Nat. Commun.">
        <title>Thousands of microbial genomes shed light on interconnected biogeochemical processes in an aquifer system.</title>
        <authorList>
            <person name="Anantharaman K."/>
            <person name="Brown C.T."/>
            <person name="Hug L.A."/>
            <person name="Sharon I."/>
            <person name="Castelle C.J."/>
            <person name="Probst A.J."/>
            <person name="Thomas B.C."/>
            <person name="Singh A."/>
            <person name="Wilkins M.J."/>
            <person name="Karaoz U."/>
            <person name="Brodie E.L."/>
            <person name="Williams K.H."/>
            <person name="Hubbard S.S."/>
            <person name="Banfield J.F."/>
        </authorList>
    </citation>
    <scope>NUCLEOTIDE SEQUENCE [LARGE SCALE GENOMIC DNA]</scope>
</reference>
<dbReference type="Pfam" id="PF00753">
    <property type="entry name" value="Lactamase_B"/>
    <property type="match status" value="1"/>
</dbReference>
<sequence length="448" mass="49140">MATRLTFHGGAGTGTGSNFLLDTGGTKILVDCGFFQGAMDGEEAKNKEKFPYNPKEVEALFITHAHLDHTGRIPLLVREGFRGTIYSTAPTKDLAELILRDGIDVHGREEGGRDGFYTHADVDRALSLWRAIPYHEEVVLGGGVTAELKNTGHILGSAMVECMRGGKTIVFTGDLGNTPDPILPDAEPLTRADYLVMEAVYGDRPHEDKETRREKLEDIIEEAVRAKGVLLIPAFSIERTQEMLFEIKTMVDERRIPHLPVFLDSPLAIRATGVYQKYRGFLKKSVGEGDAIFSFPGLTQTLTRDESSRIEKTPNPKIIIAGSGMSNGGRIVFHEKKYLADPTTILFLVGYQAPGATGRALEEGAREVDILGSRVRVRAQVKKVSGYSSHADMEGLLQFAVGVADTVKTVFVINSEPKTGAFFAQRLRDYVGIRAEAPQEGDSVELEF</sequence>
<evidence type="ECO:0000259" key="2">
    <source>
        <dbReference type="SMART" id="SM00849"/>
    </source>
</evidence>
<evidence type="ECO:0008006" key="6">
    <source>
        <dbReference type="Google" id="ProtNLM"/>
    </source>
</evidence>
<evidence type="ECO:0000313" key="4">
    <source>
        <dbReference type="EMBL" id="OGZ17228.1"/>
    </source>
</evidence>
<name>A0A1G2DWH5_9BACT</name>
<dbReference type="Pfam" id="PF10996">
    <property type="entry name" value="Beta-Casp"/>
    <property type="match status" value="1"/>
</dbReference>
<dbReference type="CDD" id="cd16295">
    <property type="entry name" value="TTHA0252-CPSF-like_MBL-fold"/>
    <property type="match status" value="1"/>
</dbReference>
<dbReference type="PANTHER" id="PTHR11203:SF37">
    <property type="entry name" value="INTEGRATOR COMPLEX SUBUNIT 11"/>
    <property type="match status" value="1"/>
</dbReference>
<dbReference type="SMART" id="SM01027">
    <property type="entry name" value="Beta-Casp"/>
    <property type="match status" value="1"/>
</dbReference>
<dbReference type="SMART" id="SM00849">
    <property type="entry name" value="Lactamase_B"/>
    <property type="match status" value="1"/>
</dbReference>
<dbReference type="PANTHER" id="PTHR11203">
    <property type="entry name" value="CLEAVAGE AND POLYADENYLATION SPECIFICITY FACTOR FAMILY MEMBER"/>
    <property type="match status" value="1"/>
</dbReference>
<feature type="domain" description="Beta-Casp" evidence="3">
    <location>
        <begin position="240"/>
        <end position="361"/>
    </location>
</feature>
<gene>
    <name evidence="4" type="ORF">A3G11_00710</name>
</gene>
<dbReference type="InterPro" id="IPR011108">
    <property type="entry name" value="RMMBL"/>
</dbReference>
<proteinExistence type="predicted"/>
<comment type="caution">
    <text evidence="4">The sequence shown here is derived from an EMBL/GenBank/DDBJ whole genome shotgun (WGS) entry which is preliminary data.</text>
</comment>
<evidence type="ECO:0000313" key="5">
    <source>
        <dbReference type="Proteomes" id="UP000178472"/>
    </source>
</evidence>
<dbReference type="GO" id="GO:0004521">
    <property type="term" value="F:RNA endonuclease activity"/>
    <property type="evidence" value="ECO:0007669"/>
    <property type="project" value="TreeGrafter"/>
</dbReference>
<dbReference type="InterPro" id="IPR050698">
    <property type="entry name" value="MBL"/>
</dbReference>
<dbReference type="SUPFAM" id="SSF56281">
    <property type="entry name" value="Metallo-hydrolase/oxidoreductase"/>
    <property type="match status" value="1"/>
</dbReference>
<evidence type="ECO:0000259" key="3">
    <source>
        <dbReference type="SMART" id="SM01027"/>
    </source>
</evidence>
<accession>A0A1G2DWH5</accession>
<evidence type="ECO:0000256" key="1">
    <source>
        <dbReference type="ARBA" id="ARBA00022801"/>
    </source>
</evidence>
<dbReference type="InterPro" id="IPR036866">
    <property type="entry name" value="RibonucZ/Hydroxyglut_hydro"/>
</dbReference>
<dbReference type="Proteomes" id="UP000178472">
    <property type="component" value="Unassembled WGS sequence"/>
</dbReference>
<dbReference type="AlphaFoldDB" id="A0A1G2DWH5"/>
<dbReference type="Gene3D" id="3.60.15.10">
    <property type="entry name" value="Ribonuclease Z/Hydroxyacylglutathione hydrolase-like"/>
    <property type="match status" value="1"/>
</dbReference>
<feature type="domain" description="Metallo-beta-lactamase" evidence="2">
    <location>
        <begin position="15"/>
        <end position="235"/>
    </location>
</feature>
<dbReference type="InterPro" id="IPR001279">
    <property type="entry name" value="Metallo-B-lactamas"/>
</dbReference>
<dbReference type="Pfam" id="PF07521">
    <property type="entry name" value="RMMBL"/>
    <property type="match status" value="1"/>
</dbReference>
<organism evidence="4 5">
    <name type="scientific">Candidatus Lloydbacteria bacterium RIFCSPLOWO2_12_FULL_51_9</name>
    <dbReference type="NCBI Taxonomy" id="1798669"/>
    <lineage>
        <taxon>Bacteria</taxon>
        <taxon>Candidatus Lloydiibacteriota</taxon>
    </lineage>
</organism>